<keyword evidence="2" id="KW-1185">Reference proteome</keyword>
<organism evidence="1 2">
    <name type="scientific">Elysia crispata</name>
    <name type="common">lettuce slug</name>
    <dbReference type="NCBI Taxonomy" id="231223"/>
    <lineage>
        <taxon>Eukaryota</taxon>
        <taxon>Metazoa</taxon>
        <taxon>Spiralia</taxon>
        <taxon>Lophotrochozoa</taxon>
        <taxon>Mollusca</taxon>
        <taxon>Gastropoda</taxon>
        <taxon>Heterobranchia</taxon>
        <taxon>Euthyneura</taxon>
        <taxon>Panpulmonata</taxon>
        <taxon>Sacoglossa</taxon>
        <taxon>Placobranchoidea</taxon>
        <taxon>Plakobranchidae</taxon>
        <taxon>Elysia</taxon>
    </lineage>
</organism>
<name>A0AAE0XSJ2_9GAST</name>
<sequence length="109" mass="12352">MEKKKRAERTTKLRKVVVYIVGQNVQENRDQRSTPQVVTSLGQRSYMAVLVDVPCHSHGNNWDSVFEFASFLVTSGFQCVAPQIPYLFCIGANPRPCKNFSNKETENGK</sequence>
<reference evidence="1" key="1">
    <citation type="journal article" date="2023" name="G3 (Bethesda)">
        <title>A reference genome for the long-term kleptoplast-retaining sea slug Elysia crispata morphotype clarki.</title>
        <authorList>
            <person name="Eastman K.E."/>
            <person name="Pendleton A.L."/>
            <person name="Shaikh M.A."/>
            <person name="Suttiyut T."/>
            <person name="Ogas R."/>
            <person name="Tomko P."/>
            <person name="Gavelis G."/>
            <person name="Widhalm J.R."/>
            <person name="Wisecaver J.H."/>
        </authorList>
    </citation>
    <scope>NUCLEOTIDE SEQUENCE</scope>
    <source>
        <strain evidence="1">ECLA1</strain>
    </source>
</reference>
<evidence type="ECO:0000313" key="2">
    <source>
        <dbReference type="Proteomes" id="UP001283361"/>
    </source>
</evidence>
<protein>
    <submittedName>
        <fullName evidence="1">Uncharacterized protein</fullName>
    </submittedName>
</protein>
<comment type="caution">
    <text evidence="1">The sequence shown here is derived from an EMBL/GenBank/DDBJ whole genome shotgun (WGS) entry which is preliminary data.</text>
</comment>
<dbReference type="AlphaFoldDB" id="A0AAE0XSJ2"/>
<gene>
    <name evidence="1" type="ORF">RRG08_023653</name>
</gene>
<dbReference type="Proteomes" id="UP001283361">
    <property type="component" value="Unassembled WGS sequence"/>
</dbReference>
<accession>A0AAE0XSJ2</accession>
<evidence type="ECO:0000313" key="1">
    <source>
        <dbReference type="EMBL" id="KAK3708251.1"/>
    </source>
</evidence>
<proteinExistence type="predicted"/>
<dbReference type="EMBL" id="JAWDGP010007701">
    <property type="protein sequence ID" value="KAK3708251.1"/>
    <property type="molecule type" value="Genomic_DNA"/>
</dbReference>